<gene>
    <name evidence="2" type="ORF">SPARVUS_LOCUS10355943</name>
</gene>
<organism evidence="2 3">
    <name type="scientific">Staurois parvus</name>
    <dbReference type="NCBI Taxonomy" id="386267"/>
    <lineage>
        <taxon>Eukaryota</taxon>
        <taxon>Metazoa</taxon>
        <taxon>Chordata</taxon>
        <taxon>Craniata</taxon>
        <taxon>Vertebrata</taxon>
        <taxon>Euteleostomi</taxon>
        <taxon>Amphibia</taxon>
        <taxon>Batrachia</taxon>
        <taxon>Anura</taxon>
        <taxon>Neobatrachia</taxon>
        <taxon>Ranoidea</taxon>
        <taxon>Ranidae</taxon>
        <taxon>Staurois</taxon>
    </lineage>
</organism>
<feature type="compositionally biased region" description="Polar residues" evidence="1">
    <location>
        <begin position="119"/>
        <end position="131"/>
    </location>
</feature>
<accession>A0ABN9EP50</accession>
<feature type="compositionally biased region" description="Basic and acidic residues" evidence="1">
    <location>
        <begin position="108"/>
        <end position="118"/>
    </location>
</feature>
<evidence type="ECO:0000313" key="2">
    <source>
        <dbReference type="EMBL" id="CAI9586388.1"/>
    </source>
</evidence>
<reference evidence="2" key="1">
    <citation type="submission" date="2023-05" db="EMBL/GenBank/DDBJ databases">
        <authorList>
            <person name="Stuckert A."/>
        </authorList>
    </citation>
    <scope>NUCLEOTIDE SEQUENCE</scope>
</reference>
<dbReference type="EMBL" id="CATNWA010015744">
    <property type="protein sequence ID" value="CAI9586388.1"/>
    <property type="molecule type" value="Genomic_DNA"/>
</dbReference>
<evidence type="ECO:0000313" key="3">
    <source>
        <dbReference type="Proteomes" id="UP001162483"/>
    </source>
</evidence>
<sequence>MESTSDGKHGILEGDEFNSDNSKSQGGQTDSAFEEGEDARSTEKPESTRSDGDSLVDREEEGRRKLQSRTSLPGTRCSGETLDITPKSATEKHASTSAASSLVPTKEGFQKPKEDSEKLSSVPSTSSQKGNSIQSLFSFSETSSSKNTRDNTLRKKKAANLNSIIHRLEKAASREEPIEWEF</sequence>
<comment type="caution">
    <text evidence="2">The sequence shown here is derived from an EMBL/GenBank/DDBJ whole genome shotgun (WGS) entry which is preliminary data.</text>
</comment>
<feature type="compositionally biased region" description="Low complexity" evidence="1">
    <location>
        <begin position="132"/>
        <end position="145"/>
    </location>
</feature>
<feature type="compositionally biased region" description="Basic and acidic residues" evidence="1">
    <location>
        <begin position="1"/>
        <end position="12"/>
    </location>
</feature>
<proteinExistence type="predicted"/>
<evidence type="ECO:0000256" key="1">
    <source>
        <dbReference type="SAM" id="MobiDB-lite"/>
    </source>
</evidence>
<feature type="compositionally biased region" description="Basic and acidic residues" evidence="1">
    <location>
        <begin position="38"/>
        <end position="64"/>
    </location>
</feature>
<feature type="region of interest" description="Disordered" evidence="1">
    <location>
        <begin position="1"/>
        <end position="155"/>
    </location>
</feature>
<name>A0ABN9EP50_9NEOB</name>
<protein>
    <submittedName>
        <fullName evidence="2">Uncharacterized protein</fullName>
    </submittedName>
</protein>
<feature type="compositionally biased region" description="Polar residues" evidence="1">
    <location>
        <begin position="19"/>
        <end position="31"/>
    </location>
</feature>
<keyword evidence="3" id="KW-1185">Reference proteome</keyword>
<dbReference type="Proteomes" id="UP001162483">
    <property type="component" value="Unassembled WGS sequence"/>
</dbReference>